<evidence type="ECO:0000256" key="18">
    <source>
        <dbReference type="SAM" id="MobiDB-lite"/>
    </source>
</evidence>
<dbReference type="FunFam" id="3.30.430.20:FF:000003">
    <property type="entry name" value="Cysteine-rich RLK (RECEPTOR-like protein kinase) 10"/>
    <property type="match status" value="1"/>
</dbReference>
<feature type="transmembrane region" description="Helical" evidence="19">
    <location>
        <begin position="283"/>
        <end position="305"/>
    </location>
</feature>
<dbReference type="PROSITE" id="PS00108">
    <property type="entry name" value="PROTEIN_KINASE_ST"/>
    <property type="match status" value="2"/>
</dbReference>
<feature type="compositionally biased region" description="Basic and acidic residues" evidence="18">
    <location>
        <begin position="266"/>
        <end position="275"/>
    </location>
</feature>
<evidence type="ECO:0000256" key="10">
    <source>
        <dbReference type="ARBA" id="ARBA00022840"/>
    </source>
</evidence>
<dbReference type="Gene3D" id="1.10.510.10">
    <property type="entry name" value="Transferase(Phosphotransferase) domain 1"/>
    <property type="match status" value="2"/>
</dbReference>
<dbReference type="Pfam" id="PF01657">
    <property type="entry name" value="Stress-antifung"/>
    <property type="match status" value="2"/>
</dbReference>
<dbReference type="PANTHER" id="PTHR27002:SF1073">
    <property type="entry name" value="CYSTEINE-RICH RECEPTOR-LIKE PROTEIN KINASE 29"/>
    <property type="match status" value="1"/>
</dbReference>
<keyword evidence="6 20" id="KW-0732">Signal</keyword>
<dbReference type="GO" id="GO:0004674">
    <property type="term" value="F:protein serine/threonine kinase activity"/>
    <property type="evidence" value="ECO:0007669"/>
    <property type="project" value="UniProtKB-KW"/>
</dbReference>
<dbReference type="EMBL" id="SDRB02011549">
    <property type="protein sequence ID" value="THG00999.1"/>
    <property type="molecule type" value="Genomic_DNA"/>
</dbReference>
<comment type="catalytic activity">
    <reaction evidence="15">
        <text>L-seryl-[protein] + ATP = O-phospho-L-seryl-[protein] + ADP + H(+)</text>
        <dbReference type="Rhea" id="RHEA:17989"/>
        <dbReference type="Rhea" id="RHEA-COMP:9863"/>
        <dbReference type="Rhea" id="RHEA-COMP:11604"/>
        <dbReference type="ChEBI" id="CHEBI:15378"/>
        <dbReference type="ChEBI" id="CHEBI:29999"/>
        <dbReference type="ChEBI" id="CHEBI:30616"/>
        <dbReference type="ChEBI" id="CHEBI:83421"/>
        <dbReference type="ChEBI" id="CHEBI:456216"/>
    </reaction>
</comment>
<dbReference type="GO" id="GO:0009737">
    <property type="term" value="P:response to abscisic acid"/>
    <property type="evidence" value="ECO:0007669"/>
    <property type="project" value="UniProtKB-ARBA"/>
</dbReference>
<feature type="domain" description="Gnk2-homologous" evidence="22">
    <location>
        <begin position="134"/>
        <end position="243"/>
    </location>
</feature>
<dbReference type="FunFam" id="3.30.430.20:FF:000002">
    <property type="entry name" value="Cysteine-rich receptor-like protein kinase 10"/>
    <property type="match status" value="1"/>
</dbReference>
<evidence type="ECO:0000256" key="17">
    <source>
        <dbReference type="PROSITE-ProRule" id="PRU10141"/>
    </source>
</evidence>
<feature type="domain" description="Protein kinase" evidence="21">
    <location>
        <begin position="627"/>
        <end position="869"/>
    </location>
</feature>
<dbReference type="CDD" id="cd23509">
    <property type="entry name" value="Gnk2-like"/>
    <property type="match status" value="2"/>
</dbReference>
<dbReference type="InterPro" id="IPR017441">
    <property type="entry name" value="Protein_kinase_ATP_BS"/>
</dbReference>
<evidence type="ECO:0000256" key="12">
    <source>
        <dbReference type="ARBA" id="ARBA00023136"/>
    </source>
</evidence>
<evidence type="ECO:0000256" key="4">
    <source>
        <dbReference type="ARBA" id="ARBA00022679"/>
    </source>
</evidence>
<feature type="region of interest" description="Disordered" evidence="18">
    <location>
        <begin position="249"/>
        <end position="275"/>
    </location>
</feature>
<evidence type="ECO:0000256" key="16">
    <source>
        <dbReference type="ARBA" id="ARBA00047951"/>
    </source>
</evidence>
<evidence type="ECO:0000256" key="19">
    <source>
        <dbReference type="SAM" id="Phobius"/>
    </source>
</evidence>
<feature type="signal peptide" evidence="20">
    <location>
        <begin position="1"/>
        <end position="23"/>
    </location>
</feature>
<sequence length="926" mass="104301">MGSGSQPLFLSLILTNLVGLTIAQPDLLFNSCTETSNYTSNSTYQTNLNTLLSSLSSDTDKYGFYSSSVGENSDRVNAIVLCRGDIQLETCRSCINNATSKLIQVCPNQKEAIGWYELCMLRYSNNYINGTVTDNPPFFQPNQNYVKNTSLEQFNNDLRTLLDRLRSQASSGDLRRKFAAGNTTAPEFKTIYGLEQCTPDLSEQQCGDCLTKAIEAIPSFCAGKQGGRFATPSCNFRFETYSFFNEIPADSPPPLSPPAGPAQPHVRPEAKNQRKRDNTTRTIIIIVVSIISFMIVLTVCIYIFLRKRKEGKPKKNVELCKDMDEISTVESLQYDFDTISVATNNFSDANKLGQGGFGVVYWGRLPNRQEIAVKRLSSDSGQGELEFKNEVMLVAKLQHRNLVRLLGFCLEGIERILIYEFVTNSSLDNFIFNPINRAQLDWDMRYKIIRGISRGLLYLHEDSRLRIIHRDLKASNVLLDAQMNPKISDFGMARLFVLDETQGNTSRIVGTYGYMAPEYAMHGQFSVKSDVFSFGVLVLEIVSGQKNNCFQNGDNVEDLLSYAWKTWREETILNLIDPALRDGSDDICQIELLDLENSIVCKDMDEISTVESLQYDFETISVATNNFSDANKLGQGGFGVVYWLQHRNLVRLLGFCLEGIERILIYEFVTNSSLNNFIFDPINRIQLDWDMRYKIIRGISRGLLYLHKDSRLRIIHCDLKASNVLLDAQMNPKISDFGMARLFVLDETQGNTSRIVGTYGYMAPEYAMHGQFSVKSDVFSFGVLVLEIVSGQKNNCFQNGDNVEDLLSYAWKTWREGTISNLIDPALRDGSGSIREIMRCIHIGLLCAQENVVVRPTMASVVVMLNSFSLTLSLPLEPTSFPLSTINSEIPLLQENNYVVSEFSQSKSKSTHMSVNEASITELYPR</sequence>
<evidence type="ECO:0000256" key="13">
    <source>
        <dbReference type="ARBA" id="ARBA00023170"/>
    </source>
</evidence>
<dbReference type="InterPro" id="IPR038408">
    <property type="entry name" value="GNK2_sf"/>
</dbReference>
<feature type="domain" description="Gnk2-homologous" evidence="22">
    <location>
        <begin position="26"/>
        <end position="128"/>
    </location>
</feature>
<dbReference type="InterPro" id="IPR011009">
    <property type="entry name" value="Kinase-like_dom_sf"/>
</dbReference>
<keyword evidence="5 19" id="KW-0812">Transmembrane</keyword>
<dbReference type="FunFam" id="1.10.510.10:FF:000343">
    <property type="entry name" value="Cysteine-rich receptor-like protein kinase 28"/>
    <property type="match status" value="1"/>
</dbReference>
<keyword evidence="13" id="KW-0675">Receptor</keyword>
<comment type="subcellular location">
    <subcellularLocation>
        <location evidence="1">Membrane</location>
        <topology evidence="1">Single-pass membrane protein</topology>
    </subcellularLocation>
</comment>
<keyword evidence="24" id="KW-1185">Reference proteome</keyword>
<evidence type="ECO:0000256" key="6">
    <source>
        <dbReference type="ARBA" id="ARBA00022729"/>
    </source>
</evidence>
<evidence type="ECO:0000313" key="23">
    <source>
        <dbReference type="EMBL" id="THG00999.1"/>
    </source>
</evidence>
<evidence type="ECO:0000256" key="3">
    <source>
        <dbReference type="ARBA" id="ARBA00022553"/>
    </source>
</evidence>
<dbReference type="Gene3D" id="3.30.430.20">
    <property type="entry name" value="Gnk2 domain, C-X8-C-X2-C motif"/>
    <property type="match status" value="2"/>
</dbReference>
<reference evidence="23 24" key="1">
    <citation type="journal article" date="2018" name="Proc. Natl. Acad. Sci. U.S.A.">
        <title>Draft genome sequence of Camellia sinensis var. sinensis provides insights into the evolution of the tea genome and tea quality.</title>
        <authorList>
            <person name="Wei C."/>
            <person name="Yang H."/>
            <person name="Wang S."/>
            <person name="Zhao J."/>
            <person name="Liu C."/>
            <person name="Gao L."/>
            <person name="Xia E."/>
            <person name="Lu Y."/>
            <person name="Tai Y."/>
            <person name="She G."/>
            <person name="Sun J."/>
            <person name="Cao H."/>
            <person name="Tong W."/>
            <person name="Gao Q."/>
            <person name="Li Y."/>
            <person name="Deng W."/>
            <person name="Jiang X."/>
            <person name="Wang W."/>
            <person name="Chen Q."/>
            <person name="Zhang S."/>
            <person name="Li H."/>
            <person name="Wu J."/>
            <person name="Wang P."/>
            <person name="Li P."/>
            <person name="Shi C."/>
            <person name="Zheng F."/>
            <person name="Jian J."/>
            <person name="Huang B."/>
            <person name="Shan D."/>
            <person name="Shi M."/>
            <person name="Fang C."/>
            <person name="Yue Y."/>
            <person name="Li F."/>
            <person name="Li D."/>
            <person name="Wei S."/>
            <person name="Han B."/>
            <person name="Jiang C."/>
            <person name="Yin Y."/>
            <person name="Xia T."/>
            <person name="Zhang Z."/>
            <person name="Bennetzen J.L."/>
            <person name="Zhao S."/>
            <person name="Wan X."/>
        </authorList>
    </citation>
    <scope>NUCLEOTIDE SEQUENCE [LARGE SCALE GENOMIC DNA]</scope>
    <source>
        <strain evidence="24">cv. Shuchazao</strain>
        <tissue evidence="23">Leaf</tissue>
    </source>
</reference>
<evidence type="ECO:0000256" key="9">
    <source>
        <dbReference type="ARBA" id="ARBA00022777"/>
    </source>
</evidence>
<dbReference type="InterPro" id="IPR008271">
    <property type="entry name" value="Ser/Thr_kinase_AS"/>
</dbReference>
<keyword evidence="4" id="KW-0808">Transferase</keyword>
<evidence type="ECO:0000256" key="2">
    <source>
        <dbReference type="ARBA" id="ARBA00022527"/>
    </source>
</evidence>
<keyword evidence="9" id="KW-0418">Kinase</keyword>
<dbReference type="FunFam" id="3.30.200.20:FF:000142">
    <property type="entry name" value="Cysteine-rich receptor-like protein kinase 10"/>
    <property type="match status" value="1"/>
</dbReference>
<dbReference type="Gene3D" id="3.30.200.20">
    <property type="entry name" value="Phosphorylase Kinase, domain 1"/>
    <property type="match status" value="3"/>
</dbReference>
<dbReference type="InterPro" id="IPR001245">
    <property type="entry name" value="Ser-Thr/Tyr_kinase_cat_dom"/>
</dbReference>
<keyword evidence="14" id="KW-0325">Glycoprotein</keyword>
<evidence type="ECO:0000256" key="8">
    <source>
        <dbReference type="ARBA" id="ARBA00022741"/>
    </source>
</evidence>
<name>A0A4S4DEA5_CAMSN</name>
<keyword evidence="10 17" id="KW-0067">ATP-binding</keyword>
<dbReference type="FunFam" id="1.10.510.10:FF:000129">
    <property type="entry name" value="cysteine-rich receptor-like protein kinase 10"/>
    <property type="match status" value="1"/>
</dbReference>
<evidence type="ECO:0000256" key="20">
    <source>
        <dbReference type="SAM" id="SignalP"/>
    </source>
</evidence>
<feature type="compositionally biased region" description="Pro residues" evidence="18">
    <location>
        <begin position="250"/>
        <end position="261"/>
    </location>
</feature>
<feature type="chain" id="PRO_5020610601" evidence="20">
    <location>
        <begin position="24"/>
        <end position="926"/>
    </location>
</feature>
<evidence type="ECO:0000256" key="15">
    <source>
        <dbReference type="ARBA" id="ARBA00047558"/>
    </source>
</evidence>
<evidence type="ECO:0000259" key="22">
    <source>
        <dbReference type="PROSITE" id="PS51473"/>
    </source>
</evidence>
<keyword evidence="7" id="KW-0677">Repeat</keyword>
<dbReference type="InterPro" id="IPR002902">
    <property type="entry name" value="GNK2"/>
</dbReference>
<dbReference type="PROSITE" id="PS50011">
    <property type="entry name" value="PROTEIN_KINASE_DOM"/>
    <property type="match status" value="2"/>
</dbReference>
<comment type="catalytic activity">
    <reaction evidence="16">
        <text>L-threonyl-[protein] + ATP = O-phospho-L-threonyl-[protein] + ADP + H(+)</text>
        <dbReference type="Rhea" id="RHEA:46608"/>
        <dbReference type="Rhea" id="RHEA-COMP:11060"/>
        <dbReference type="Rhea" id="RHEA-COMP:11605"/>
        <dbReference type="ChEBI" id="CHEBI:15378"/>
        <dbReference type="ChEBI" id="CHEBI:30013"/>
        <dbReference type="ChEBI" id="CHEBI:30616"/>
        <dbReference type="ChEBI" id="CHEBI:61977"/>
        <dbReference type="ChEBI" id="CHEBI:456216"/>
    </reaction>
</comment>
<feature type="domain" description="Protein kinase" evidence="21">
    <location>
        <begin position="346"/>
        <end position="618"/>
    </location>
</feature>
<proteinExistence type="predicted"/>
<dbReference type="SMART" id="SM00220">
    <property type="entry name" value="S_TKc"/>
    <property type="match status" value="2"/>
</dbReference>
<dbReference type="STRING" id="542762.A0A4S4DEA5"/>
<feature type="binding site" evidence="17">
    <location>
        <position position="374"/>
    </location>
    <ligand>
        <name>ATP</name>
        <dbReference type="ChEBI" id="CHEBI:30616"/>
    </ligand>
</feature>
<accession>A0A4S4DEA5</accession>
<dbReference type="PROSITE" id="PS00107">
    <property type="entry name" value="PROTEIN_KINASE_ATP"/>
    <property type="match status" value="1"/>
</dbReference>
<evidence type="ECO:0000256" key="5">
    <source>
        <dbReference type="ARBA" id="ARBA00022692"/>
    </source>
</evidence>
<dbReference type="SUPFAM" id="SSF56112">
    <property type="entry name" value="Protein kinase-like (PK-like)"/>
    <property type="match status" value="2"/>
</dbReference>
<evidence type="ECO:0000256" key="7">
    <source>
        <dbReference type="ARBA" id="ARBA00022737"/>
    </source>
</evidence>
<keyword evidence="12 19" id="KW-0472">Membrane</keyword>
<dbReference type="GO" id="GO:0005886">
    <property type="term" value="C:plasma membrane"/>
    <property type="evidence" value="ECO:0007669"/>
    <property type="project" value="TreeGrafter"/>
</dbReference>
<keyword evidence="11 19" id="KW-1133">Transmembrane helix</keyword>
<comment type="caution">
    <text evidence="23">The sequence shown here is derived from an EMBL/GenBank/DDBJ whole genome shotgun (WGS) entry which is preliminary data.</text>
</comment>
<evidence type="ECO:0000313" key="24">
    <source>
        <dbReference type="Proteomes" id="UP000306102"/>
    </source>
</evidence>
<gene>
    <name evidence="23" type="ORF">TEA_026483</name>
</gene>
<dbReference type="GO" id="GO:0005524">
    <property type="term" value="F:ATP binding"/>
    <property type="evidence" value="ECO:0007669"/>
    <property type="project" value="UniProtKB-UniRule"/>
</dbReference>
<evidence type="ECO:0000256" key="11">
    <source>
        <dbReference type="ARBA" id="ARBA00022989"/>
    </source>
</evidence>
<dbReference type="PANTHER" id="PTHR27002">
    <property type="entry name" value="RECEPTOR-LIKE SERINE/THREONINE-PROTEIN KINASE SD1-8"/>
    <property type="match status" value="1"/>
</dbReference>
<keyword evidence="2" id="KW-0723">Serine/threonine-protein kinase</keyword>
<dbReference type="PROSITE" id="PS51473">
    <property type="entry name" value="GNK2"/>
    <property type="match status" value="2"/>
</dbReference>
<protein>
    <submittedName>
        <fullName evidence="23">Uncharacterized protein</fullName>
    </submittedName>
</protein>
<evidence type="ECO:0000256" key="1">
    <source>
        <dbReference type="ARBA" id="ARBA00004167"/>
    </source>
</evidence>
<dbReference type="Pfam" id="PF07714">
    <property type="entry name" value="PK_Tyr_Ser-Thr"/>
    <property type="match status" value="2"/>
</dbReference>
<organism evidence="23 24">
    <name type="scientific">Camellia sinensis var. sinensis</name>
    <name type="common">China tea</name>
    <dbReference type="NCBI Taxonomy" id="542762"/>
    <lineage>
        <taxon>Eukaryota</taxon>
        <taxon>Viridiplantae</taxon>
        <taxon>Streptophyta</taxon>
        <taxon>Embryophyta</taxon>
        <taxon>Tracheophyta</taxon>
        <taxon>Spermatophyta</taxon>
        <taxon>Magnoliopsida</taxon>
        <taxon>eudicotyledons</taxon>
        <taxon>Gunneridae</taxon>
        <taxon>Pentapetalae</taxon>
        <taxon>asterids</taxon>
        <taxon>Ericales</taxon>
        <taxon>Theaceae</taxon>
        <taxon>Camellia</taxon>
    </lineage>
</organism>
<dbReference type="InterPro" id="IPR000719">
    <property type="entry name" value="Prot_kinase_dom"/>
</dbReference>
<dbReference type="AlphaFoldDB" id="A0A4S4DEA5"/>
<evidence type="ECO:0000259" key="21">
    <source>
        <dbReference type="PROSITE" id="PS50011"/>
    </source>
</evidence>
<evidence type="ECO:0000256" key="14">
    <source>
        <dbReference type="ARBA" id="ARBA00023180"/>
    </source>
</evidence>
<dbReference type="GO" id="GO:0006979">
    <property type="term" value="P:response to oxidative stress"/>
    <property type="evidence" value="ECO:0007669"/>
    <property type="project" value="UniProtKB-ARBA"/>
</dbReference>
<keyword evidence="3" id="KW-0597">Phosphoprotein</keyword>
<keyword evidence="8 17" id="KW-0547">Nucleotide-binding</keyword>
<dbReference type="Proteomes" id="UP000306102">
    <property type="component" value="Unassembled WGS sequence"/>
</dbReference>